<dbReference type="HAMAP" id="MF_00028">
    <property type="entry name" value="CobQ"/>
    <property type="match status" value="1"/>
</dbReference>
<protein>
    <recommendedName>
        <fullName evidence="3 7">Cobyric acid synthase</fullName>
    </recommendedName>
</protein>
<dbReference type="Pfam" id="PF07685">
    <property type="entry name" value="GATase_3"/>
    <property type="match status" value="1"/>
</dbReference>
<dbReference type="CDD" id="cd05389">
    <property type="entry name" value="CobQ_N"/>
    <property type="match status" value="1"/>
</dbReference>
<feature type="active site" description="Nucleophile" evidence="7">
    <location>
        <position position="332"/>
    </location>
</feature>
<reference evidence="10" key="1">
    <citation type="submission" date="2019-12" db="EMBL/GenBank/DDBJ databases">
        <title>Comparative genomics gives insights into the taxonomy of the Azoarcus-Aromatoleum group and reveals separate origins of nif in the plant-associated Azoarcus and non-plant-associated Aromatoleum sub-groups.</title>
        <authorList>
            <person name="Lafos M."/>
            <person name="Maluk M."/>
            <person name="Batista M."/>
            <person name="Junghare M."/>
            <person name="Carmona M."/>
            <person name="Faoro H."/>
            <person name="Cruz L.M."/>
            <person name="Battistoni F."/>
            <person name="De Souza E."/>
            <person name="Pedrosa F."/>
            <person name="Chen W.-M."/>
            <person name="Poole P.S."/>
            <person name="Dixon R.A."/>
            <person name="James E.K."/>
        </authorList>
    </citation>
    <scope>NUCLEOTIDE SEQUENCE</scope>
    <source>
        <strain evidence="10">U120</strain>
    </source>
</reference>
<dbReference type="PANTHER" id="PTHR21343">
    <property type="entry name" value="DETHIOBIOTIN SYNTHETASE"/>
    <property type="match status" value="1"/>
</dbReference>
<dbReference type="InterPro" id="IPR047045">
    <property type="entry name" value="CobQ_N"/>
</dbReference>
<comment type="pathway">
    <text evidence="1 7">Cofactor biosynthesis; adenosylcobalamin biosynthesis.</text>
</comment>
<evidence type="ECO:0000256" key="5">
    <source>
        <dbReference type="ARBA" id="ARBA00022962"/>
    </source>
</evidence>
<dbReference type="Proteomes" id="UP000601990">
    <property type="component" value="Unassembled WGS sequence"/>
</dbReference>
<feature type="domain" description="CobB/CobQ-like glutamine amidotransferase" evidence="9">
    <location>
        <begin position="254"/>
        <end position="437"/>
    </location>
</feature>
<keyword evidence="4 7" id="KW-0169">Cobalamin biosynthesis</keyword>
<keyword evidence="11" id="KW-1185">Reference proteome</keyword>
<dbReference type="SUPFAM" id="SSF52317">
    <property type="entry name" value="Class I glutamine amidotransferase-like"/>
    <property type="match status" value="1"/>
</dbReference>
<dbReference type="NCBIfam" id="NF001989">
    <property type="entry name" value="PRK00784.1"/>
    <property type="match status" value="1"/>
</dbReference>
<evidence type="ECO:0000256" key="2">
    <source>
        <dbReference type="ARBA" id="ARBA00006205"/>
    </source>
</evidence>
<dbReference type="Gene3D" id="3.40.50.300">
    <property type="entry name" value="P-loop containing nucleotide triphosphate hydrolases"/>
    <property type="match status" value="1"/>
</dbReference>
<feature type="domain" description="CobQ/CobB/MinD/ParA nucleotide binding" evidence="8">
    <location>
        <begin position="7"/>
        <end position="232"/>
    </location>
</feature>
<proteinExistence type="inferred from homology"/>
<evidence type="ECO:0000256" key="7">
    <source>
        <dbReference type="HAMAP-Rule" id="MF_00028"/>
    </source>
</evidence>
<evidence type="ECO:0000313" key="10">
    <source>
        <dbReference type="EMBL" id="NMF91902.1"/>
    </source>
</evidence>
<evidence type="ECO:0000256" key="4">
    <source>
        <dbReference type="ARBA" id="ARBA00022573"/>
    </source>
</evidence>
<dbReference type="InterPro" id="IPR004459">
    <property type="entry name" value="CobQ_synth"/>
</dbReference>
<evidence type="ECO:0000256" key="6">
    <source>
        <dbReference type="ARBA" id="ARBA00025166"/>
    </source>
</evidence>
<dbReference type="NCBIfam" id="TIGR00313">
    <property type="entry name" value="cobQ"/>
    <property type="match status" value="1"/>
</dbReference>
<evidence type="ECO:0000256" key="1">
    <source>
        <dbReference type="ARBA" id="ARBA00004953"/>
    </source>
</evidence>
<evidence type="ECO:0000313" key="11">
    <source>
        <dbReference type="Proteomes" id="UP000601990"/>
    </source>
</evidence>
<comment type="similarity">
    <text evidence="2 7">Belongs to the CobB/CobQ family. CobQ subfamily.</text>
</comment>
<comment type="caution">
    <text evidence="10">The sequence shown here is derived from an EMBL/GenBank/DDBJ whole genome shotgun (WGS) entry which is preliminary data.</text>
</comment>
<dbReference type="PANTHER" id="PTHR21343:SF1">
    <property type="entry name" value="COBYRIC ACID SYNTHASE"/>
    <property type="match status" value="1"/>
</dbReference>
<name>A0ABX1N1P2_9RHOO</name>
<dbReference type="CDD" id="cd01750">
    <property type="entry name" value="GATase1_CobQ"/>
    <property type="match status" value="1"/>
</dbReference>
<dbReference type="SUPFAM" id="SSF52540">
    <property type="entry name" value="P-loop containing nucleoside triphosphate hydrolases"/>
    <property type="match status" value="1"/>
</dbReference>
<keyword evidence="5 7" id="KW-0315">Glutamine amidotransferase</keyword>
<sequence length="489" mass="51677">MPHAVALMVQGTTSDAGKSTLVAGLARVLFRRGVRIAPFKPQNMALNSAVTVDGGEIGRAQALQALAAGLEPHSDFNPVLLKPSTDVGAQVVIHGRVALSLSARDYHAYKPTAMAAVMASWDRLVTAYECVLVEGAGSPAEINLRDRDIANMGFAEAADVPVILVADIDRGGVFAHLVGTLELLSPSEQARVKGFVINRFRGDLGLLQPGLDWLEARTGRPVLGVLPYLHGLFLDAEDGLADARADKGEARLTVVAPVYPRISNHTDFDALRLHPQVDFRWVGPGQAMPAADLIVLPGSKSVQADLAWLRAQGWDAAILRHLRYGGKLAGICGGFQMLGRWLHDPLGVEGGAGSTAGLGLLDMETTLAAEKRLENVCGTLNLPGSPAAAGYEIHMGVSGGAALDRPALQFADGRGDGALSADGQILGTYLHGLFDTPAALSALLAWAGAGEVETVDLAARREADLDRLADAIERHLDLGRLFPAEWVRR</sequence>
<dbReference type="Pfam" id="PF01656">
    <property type="entry name" value="CbiA"/>
    <property type="match status" value="1"/>
</dbReference>
<dbReference type="RefSeq" id="WP_169197231.1">
    <property type="nucleotide sequence ID" value="NZ_WTVH02000008.1"/>
</dbReference>
<dbReference type="Gene3D" id="3.40.50.880">
    <property type="match status" value="1"/>
</dbReference>
<dbReference type="InterPro" id="IPR011698">
    <property type="entry name" value="GATase_3"/>
</dbReference>
<evidence type="ECO:0000259" key="9">
    <source>
        <dbReference type="Pfam" id="PF07685"/>
    </source>
</evidence>
<gene>
    <name evidence="7" type="primary">cobQ</name>
    <name evidence="10" type="ORF">GO608_00965</name>
</gene>
<accession>A0ABX1N1P2</accession>
<dbReference type="InterPro" id="IPR029062">
    <property type="entry name" value="Class_I_gatase-like"/>
</dbReference>
<dbReference type="InterPro" id="IPR002586">
    <property type="entry name" value="CobQ/CobB/MinD/ParA_Nub-bd_dom"/>
</dbReference>
<dbReference type="InterPro" id="IPR027417">
    <property type="entry name" value="P-loop_NTPase"/>
</dbReference>
<dbReference type="PROSITE" id="PS51274">
    <property type="entry name" value="GATASE_COBBQ"/>
    <property type="match status" value="1"/>
</dbReference>
<organism evidence="10 11">
    <name type="scientific">Aromatoleum buckelii</name>
    <dbReference type="NCBI Taxonomy" id="200254"/>
    <lineage>
        <taxon>Bacteria</taxon>
        <taxon>Pseudomonadati</taxon>
        <taxon>Pseudomonadota</taxon>
        <taxon>Betaproteobacteria</taxon>
        <taxon>Rhodocyclales</taxon>
        <taxon>Rhodocyclaceae</taxon>
        <taxon>Aromatoleum</taxon>
    </lineage>
</organism>
<comment type="function">
    <text evidence="6 7">Catalyzes amidations at positions B, D, E, and G on adenosylcobyrinic A,C-diamide. NH(2) groups are provided by glutamine, and one molecule of ATP is hydrogenolyzed for each amidation.</text>
</comment>
<dbReference type="InterPro" id="IPR033949">
    <property type="entry name" value="CobQ_GATase1"/>
</dbReference>
<dbReference type="EMBL" id="WTVH01000001">
    <property type="protein sequence ID" value="NMF91902.1"/>
    <property type="molecule type" value="Genomic_DNA"/>
</dbReference>
<evidence type="ECO:0000256" key="3">
    <source>
        <dbReference type="ARBA" id="ARBA00019833"/>
    </source>
</evidence>
<evidence type="ECO:0000259" key="8">
    <source>
        <dbReference type="Pfam" id="PF01656"/>
    </source>
</evidence>
<feature type="active site" evidence="7">
    <location>
        <position position="431"/>
    </location>
</feature>